<dbReference type="EMBL" id="BEZZ01086723">
    <property type="protein sequence ID" value="GCC42573.1"/>
    <property type="molecule type" value="Genomic_DNA"/>
</dbReference>
<feature type="region of interest" description="Disordered" evidence="1">
    <location>
        <begin position="67"/>
        <end position="388"/>
    </location>
</feature>
<feature type="compositionally biased region" description="Low complexity" evidence="1">
    <location>
        <begin position="250"/>
        <end position="264"/>
    </location>
</feature>
<protein>
    <submittedName>
        <fullName evidence="2">Uncharacterized protein</fullName>
    </submittedName>
</protein>
<feature type="compositionally biased region" description="Basic and acidic residues" evidence="1">
    <location>
        <begin position="346"/>
        <end position="355"/>
    </location>
</feature>
<feature type="compositionally biased region" description="Polar residues" evidence="1">
    <location>
        <begin position="154"/>
        <end position="170"/>
    </location>
</feature>
<gene>
    <name evidence="2" type="ORF">chiPu_0026758</name>
</gene>
<feature type="compositionally biased region" description="Low complexity" evidence="1">
    <location>
        <begin position="306"/>
        <end position="335"/>
    </location>
</feature>
<feature type="compositionally biased region" description="Polar residues" evidence="1">
    <location>
        <begin position="67"/>
        <end position="94"/>
    </location>
</feature>
<comment type="caution">
    <text evidence="2">The sequence shown here is derived from an EMBL/GenBank/DDBJ whole genome shotgun (WGS) entry which is preliminary data.</text>
</comment>
<evidence type="ECO:0000313" key="2">
    <source>
        <dbReference type="EMBL" id="GCC42573.1"/>
    </source>
</evidence>
<evidence type="ECO:0000256" key="1">
    <source>
        <dbReference type="SAM" id="MobiDB-lite"/>
    </source>
</evidence>
<dbReference type="AlphaFoldDB" id="A0A401TIX8"/>
<feature type="compositionally biased region" description="Basic and acidic residues" evidence="1">
    <location>
        <begin position="364"/>
        <end position="388"/>
    </location>
</feature>
<feature type="compositionally biased region" description="Pro residues" evidence="1">
    <location>
        <begin position="265"/>
        <end position="276"/>
    </location>
</feature>
<organism evidence="2 3">
    <name type="scientific">Chiloscyllium punctatum</name>
    <name type="common">Brownbanded bambooshark</name>
    <name type="synonym">Hemiscyllium punctatum</name>
    <dbReference type="NCBI Taxonomy" id="137246"/>
    <lineage>
        <taxon>Eukaryota</taxon>
        <taxon>Metazoa</taxon>
        <taxon>Chordata</taxon>
        <taxon>Craniata</taxon>
        <taxon>Vertebrata</taxon>
        <taxon>Chondrichthyes</taxon>
        <taxon>Elasmobranchii</taxon>
        <taxon>Galeomorphii</taxon>
        <taxon>Galeoidea</taxon>
        <taxon>Orectolobiformes</taxon>
        <taxon>Hemiscylliidae</taxon>
        <taxon>Chiloscyllium</taxon>
    </lineage>
</organism>
<keyword evidence="3" id="KW-1185">Reference proteome</keyword>
<dbReference type="OMA" id="WATQEKG"/>
<evidence type="ECO:0000313" key="3">
    <source>
        <dbReference type="Proteomes" id="UP000287033"/>
    </source>
</evidence>
<reference evidence="2 3" key="1">
    <citation type="journal article" date="2018" name="Nat. Ecol. Evol.">
        <title>Shark genomes provide insights into elasmobranch evolution and the origin of vertebrates.</title>
        <authorList>
            <person name="Hara Y"/>
            <person name="Yamaguchi K"/>
            <person name="Onimaru K"/>
            <person name="Kadota M"/>
            <person name="Koyanagi M"/>
            <person name="Keeley SD"/>
            <person name="Tatsumi K"/>
            <person name="Tanaka K"/>
            <person name="Motone F"/>
            <person name="Kageyama Y"/>
            <person name="Nozu R"/>
            <person name="Adachi N"/>
            <person name="Nishimura O"/>
            <person name="Nakagawa R"/>
            <person name="Tanegashima C"/>
            <person name="Kiyatake I"/>
            <person name="Matsumoto R"/>
            <person name="Murakumo K"/>
            <person name="Nishida K"/>
            <person name="Terakita A"/>
            <person name="Kuratani S"/>
            <person name="Sato K"/>
            <person name="Hyodo S Kuraku.S."/>
        </authorList>
    </citation>
    <scope>NUCLEOTIDE SEQUENCE [LARGE SCALE GENOMIC DNA]</scope>
</reference>
<sequence length="388" mass="41090">MTEISFTCQISPAAGILGTVTAPHRLPGRRSYVLLTSVASPVPREVTHSALSLFVFPGPEHAPTFQAQRLQARSKKGPSSPQQLLKVPRQSSAGTVRRGPSRSLRYGDGAEEGEEEGDKEEEEDGTTRAGRQEGSCPEPSLPLPATASGAGSAGQCQDVHSPSRQQQTNRIVRRLRQERLANMVPAAQKDGQEEEEEDRAPGPPGLPGTGRGTSAEPPGDWLPFRLRVRPWAVPERPAGDEGVRPVPQWAPARPEAGSASSSSPRHPPPPPPPPPEASQGPGANSPPPLLPRLEPGRLVSLLVTTASPAGPARLRPLPAGRLAPSPSGPARGPPLSMTILALSSLRSRESGEPRRPAGGSTGETGKEDLKEPERPPPDPETLRKLQER</sequence>
<accession>A0A401TIX8</accession>
<feature type="compositionally biased region" description="Acidic residues" evidence="1">
    <location>
        <begin position="109"/>
        <end position="124"/>
    </location>
</feature>
<dbReference type="Proteomes" id="UP000287033">
    <property type="component" value="Unassembled WGS sequence"/>
</dbReference>
<proteinExistence type="predicted"/>
<name>A0A401TIX8_CHIPU</name>